<evidence type="ECO:0000256" key="12">
    <source>
        <dbReference type="ARBA" id="ARBA00023027"/>
    </source>
</evidence>
<dbReference type="InterPro" id="IPR036010">
    <property type="entry name" value="2Fe-2S_ferredoxin-like_sf"/>
</dbReference>
<evidence type="ECO:0000256" key="10">
    <source>
        <dbReference type="ARBA" id="ARBA00023004"/>
    </source>
</evidence>
<evidence type="ECO:0000256" key="14">
    <source>
        <dbReference type="ARBA" id="ARBA00034078"/>
    </source>
</evidence>
<keyword evidence="10" id="KW-0408">Iron</keyword>
<dbReference type="Pfam" id="PF04879">
    <property type="entry name" value="Molybdop_Fe4S4"/>
    <property type="match status" value="1"/>
</dbReference>
<keyword evidence="4" id="KW-0004">4Fe-4S</keyword>
<dbReference type="GO" id="GO:0051537">
    <property type="term" value="F:2 iron, 2 sulfur cluster binding"/>
    <property type="evidence" value="ECO:0007669"/>
    <property type="project" value="UniProtKB-KW"/>
</dbReference>
<dbReference type="STRING" id="56780.SYN_02137"/>
<comment type="similarity">
    <text evidence="3">Belongs to the complex I 75 kDa subunit family.</text>
</comment>
<dbReference type="InterPro" id="IPR019574">
    <property type="entry name" value="NADH_UbQ_OxRdtase_Gsu_4Fe4S-bd"/>
</dbReference>
<keyword evidence="13" id="KW-0472">Membrane</keyword>
<evidence type="ECO:0000256" key="8">
    <source>
        <dbReference type="ARBA" id="ARBA00022967"/>
    </source>
</evidence>
<dbReference type="GO" id="GO:0003954">
    <property type="term" value="F:NADH dehydrogenase activity"/>
    <property type="evidence" value="ECO:0007669"/>
    <property type="project" value="TreeGrafter"/>
</dbReference>
<evidence type="ECO:0000256" key="13">
    <source>
        <dbReference type="ARBA" id="ARBA00023136"/>
    </source>
</evidence>
<evidence type="ECO:0000256" key="9">
    <source>
        <dbReference type="ARBA" id="ARBA00023002"/>
    </source>
</evidence>
<keyword evidence="11" id="KW-0411">Iron-sulfur</keyword>
<dbReference type="PROSITE" id="PS51669">
    <property type="entry name" value="4FE4S_MOW_BIS_MGD"/>
    <property type="match status" value="1"/>
</dbReference>
<name>Q2LS99_SYNAS</name>
<dbReference type="HOGENOM" id="CLU_000422_11_0_7"/>
<evidence type="ECO:0000256" key="4">
    <source>
        <dbReference type="ARBA" id="ARBA00022485"/>
    </source>
</evidence>
<dbReference type="Pfam" id="PF22117">
    <property type="entry name" value="Fer4_Nqo3"/>
    <property type="match status" value="1"/>
</dbReference>
<comment type="cofactor">
    <cofactor evidence="1">
        <name>[4Fe-4S] cluster</name>
        <dbReference type="ChEBI" id="CHEBI:49883"/>
    </cofactor>
</comment>
<dbReference type="GO" id="GO:0046872">
    <property type="term" value="F:metal ion binding"/>
    <property type="evidence" value="ECO:0007669"/>
    <property type="project" value="UniProtKB-KW"/>
</dbReference>
<dbReference type="Gene3D" id="2.20.25.90">
    <property type="entry name" value="ADC-like domains"/>
    <property type="match status" value="1"/>
</dbReference>
<dbReference type="InterPro" id="IPR001041">
    <property type="entry name" value="2Fe-2S_ferredoxin-type"/>
</dbReference>
<keyword evidence="9" id="KW-0560">Oxidoreductase</keyword>
<dbReference type="InterPro" id="IPR017896">
    <property type="entry name" value="4Fe4S_Fe-S-bd"/>
</dbReference>
<dbReference type="PROSITE" id="PS51085">
    <property type="entry name" value="2FE2S_FER_2"/>
    <property type="match status" value="1"/>
</dbReference>
<evidence type="ECO:0000256" key="2">
    <source>
        <dbReference type="ARBA" id="ARBA00004370"/>
    </source>
</evidence>
<dbReference type="InterPro" id="IPR054351">
    <property type="entry name" value="NADH_UbQ_OxRdtase_ferredoxin"/>
</dbReference>
<evidence type="ECO:0000256" key="7">
    <source>
        <dbReference type="ARBA" id="ARBA00022737"/>
    </source>
</evidence>
<evidence type="ECO:0000259" key="15">
    <source>
        <dbReference type="PROSITE" id="PS51085"/>
    </source>
</evidence>
<evidence type="ECO:0000256" key="3">
    <source>
        <dbReference type="ARBA" id="ARBA00005404"/>
    </source>
</evidence>
<dbReference type="Pfam" id="PF10588">
    <property type="entry name" value="NADH-G_4Fe-4S_3"/>
    <property type="match status" value="1"/>
</dbReference>
<comment type="cofactor">
    <cofactor evidence="14">
        <name>[2Fe-2S] cluster</name>
        <dbReference type="ChEBI" id="CHEBI:190135"/>
    </cofactor>
</comment>
<feature type="domain" description="2Fe-2S ferredoxin-type" evidence="15">
    <location>
        <begin position="2"/>
        <end position="79"/>
    </location>
</feature>
<sequence>MQQIKLSIDGKEVTGTAGQTILEIALASGIDIPTLCYHPKISKTGACRLCLVRVNNGMLKTSCTEPAMEGMSIITEDEEIRGIRKGILELLLSEGDHNCLYCDANGACELQTLVNRYGIEPVSSDFPRNVRVIDYESSEGLKRNENRCVLCGRCVKACGEIQMSNVWQFTDRGSHAHLTSGMFQTIGDSSCVKCGTCVQLCPTGALTFQTVLGRGQNWELEKESSICIYCGVGCKIDFCKNKAGQLVKALGHDDGPNNGHLCVKGRFGFDFVQSPKRLSKPLIRKNGQLEEASWDEALDLVASRFKEIKEKSGPDALAALSSAKCTNEDNYLMQKFMRAAIGTNNVDHCARL</sequence>
<dbReference type="Pfam" id="PF13510">
    <property type="entry name" value="Fer2_4"/>
    <property type="match status" value="1"/>
</dbReference>
<dbReference type="GO" id="GO:0051539">
    <property type="term" value="F:4 iron, 4 sulfur cluster binding"/>
    <property type="evidence" value="ECO:0007669"/>
    <property type="project" value="UniProtKB-KW"/>
</dbReference>
<dbReference type="PROSITE" id="PS51379">
    <property type="entry name" value="4FE4S_FER_2"/>
    <property type="match status" value="2"/>
</dbReference>
<dbReference type="Pfam" id="PF00384">
    <property type="entry name" value="Molybdopterin"/>
    <property type="match status" value="1"/>
</dbReference>
<dbReference type="SUPFAM" id="SSF53706">
    <property type="entry name" value="Formate dehydrogenase/DMSO reductase, domains 1-3"/>
    <property type="match status" value="1"/>
</dbReference>
<dbReference type="eggNOG" id="COG3383">
    <property type="taxonomic scope" value="Bacteria"/>
</dbReference>
<dbReference type="PROSITE" id="PS00198">
    <property type="entry name" value="4FE4S_FER_1"/>
    <property type="match status" value="1"/>
</dbReference>
<dbReference type="InterPro" id="IPR000283">
    <property type="entry name" value="NADH_UbQ_OxRdtase_75kDa_su_CS"/>
</dbReference>
<dbReference type="PROSITE" id="PS51839">
    <property type="entry name" value="4FE4S_HC3"/>
    <property type="match status" value="1"/>
</dbReference>
<dbReference type="Gene3D" id="3.40.50.740">
    <property type="match status" value="1"/>
</dbReference>
<evidence type="ECO:0000259" key="18">
    <source>
        <dbReference type="PROSITE" id="PS51839"/>
    </source>
</evidence>
<dbReference type="InterPro" id="IPR050123">
    <property type="entry name" value="Prok_molybdopt-oxidoreductase"/>
</dbReference>
<dbReference type="PANTHER" id="PTHR43105">
    <property type="entry name" value="RESPIRATORY NITRATE REDUCTASE"/>
    <property type="match status" value="1"/>
</dbReference>
<protein>
    <submittedName>
        <fullName evidence="19">Formate dehydrogenase, iron-sulfur subunit</fullName>
    </submittedName>
</protein>
<evidence type="ECO:0000256" key="11">
    <source>
        <dbReference type="ARBA" id="ARBA00023014"/>
    </source>
</evidence>
<dbReference type="CDD" id="cd00207">
    <property type="entry name" value="fer2"/>
    <property type="match status" value="1"/>
</dbReference>
<feature type="domain" description="4Fe-4S His(Cys)3-ligated-type" evidence="18">
    <location>
        <begin position="79"/>
        <end position="118"/>
    </location>
</feature>
<keyword evidence="6" id="KW-0479">Metal-binding</keyword>
<keyword evidence="12" id="KW-0520">NAD</keyword>
<organism evidence="19 20">
    <name type="scientific">Syntrophus aciditrophicus (strain SB)</name>
    <dbReference type="NCBI Taxonomy" id="56780"/>
    <lineage>
        <taxon>Bacteria</taxon>
        <taxon>Pseudomonadati</taxon>
        <taxon>Thermodesulfobacteriota</taxon>
        <taxon>Syntrophia</taxon>
        <taxon>Syntrophales</taxon>
        <taxon>Syntrophaceae</taxon>
        <taxon>Syntrophus</taxon>
    </lineage>
</organism>
<proteinExistence type="inferred from homology"/>
<dbReference type="FunFam" id="3.10.20.740:FF:000004">
    <property type="entry name" value="NADH-quinone oxidoreductase"/>
    <property type="match status" value="1"/>
</dbReference>
<evidence type="ECO:0000256" key="6">
    <source>
        <dbReference type="ARBA" id="ARBA00022723"/>
    </source>
</evidence>
<evidence type="ECO:0000259" key="16">
    <source>
        <dbReference type="PROSITE" id="PS51379"/>
    </source>
</evidence>
<dbReference type="PANTHER" id="PTHR43105:SF14">
    <property type="entry name" value="FORMATE DEHYDROGENASE H"/>
    <property type="match status" value="1"/>
</dbReference>
<dbReference type="SUPFAM" id="SSF54862">
    <property type="entry name" value="4Fe-4S ferredoxins"/>
    <property type="match status" value="1"/>
</dbReference>
<keyword evidence="7" id="KW-0677">Repeat</keyword>
<feature type="domain" description="4Fe-4S Mo/W bis-MGD-type" evidence="17">
    <location>
        <begin position="220"/>
        <end position="276"/>
    </location>
</feature>
<keyword evidence="8" id="KW-1278">Translocase</keyword>
<evidence type="ECO:0000313" key="20">
    <source>
        <dbReference type="Proteomes" id="UP000001933"/>
    </source>
</evidence>
<evidence type="ECO:0000256" key="1">
    <source>
        <dbReference type="ARBA" id="ARBA00001966"/>
    </source>
</evidence>
<evidence type="ECO:0000313" key="19">
    <source>
        <dbReference type="EMBL" id="ABC76957.1"/>
    </source>
</evidence>
<dbReference type="SUPFAM" id="SSF54292">
    <property type="entry name" value="2Fe-2S ferredoxin-like"/>
    <property type="match status" value="1"/>
</dbReference>
<dbReference type="FunFam" id="3.30.70.20:FF:000035">
    <property type="entry name" value="Iron hydrogenase 1"/>
    <property type="match status" value="1"/>
</dbReference>
<dbReference type="KEGG" id="sat:SYN_02137"/>
<feature type="domain" description="4Fe-4S ferredoxin-type" evidence="16">
    <location>
        <begin position="182"/>
        <end position="211"/>
    </location>
</feature>
<dbReference type="EMBL" id="CP000252">
    <property type="protein sequence ID" value="ABC76957.1"/>
    <property type="molecule type" value="Genomic_DNA"/>
</dbReference>
<accession>Q2LS99</accession>
<reference evidence="19 20" key="1">
    <citation type="journal article" date="2007" name="Proc. Natl. Acad. Sci. U.S.A.">
        <title>The genome of Syntrophus aciditrophicus: life at the thermodynamic limit of microbial growth.</title>
        <authorList>
            <person name="McInerney M.J."/>
            <person name="Rohlin L."/>
            <person name="Mouttaki H."/>
            <person name="Kim U."/>
            <person name="Krupp R.S."/>
            <person name="Rios-Hernandez L."/>
            <person name="Sieber J."/>
            <person name="Struchtemeyer C.G."/>
            <person name="Bhattacharyya A."/>
            <person name="Campbell J.W."/>
            <person name="Gunsalus R.P."/>
        </authorList>
    </citation>
    <scope>NUCLEOTIDE SEQUENCE [LARGE SCALE GENOMIC DNA]</scope>
    <source>
        <strain evidence="19 20">SB</strain>
    </source>
</reference>
<dbReference type="PROSITE" id="PS00641">
    <property type="entry name" value="COMPLEX1_75K_1"/>
    <property type="match status" value="1"/>
</dbReference>
<dbReference type="Gene3D" id="3.30.70.20">
    <property type="match status" value="1"/>
</dbReference>
<evidence type="ECO:0000259" key="17">
    <source>
        <dbReference type="PROSITE" id="PS51669"/>
    </source>
</evidence>
<dbReference type="InterPro" id="IPR006963">
    <property type="entry name" value="Mopterin_OxRdtase_4Fe-4S_dom"/>
</dbReference>
<dbReference type="SMART" id="SM00926">
    <property type="entry name" value="Molybdop_Fe4S4"/>
    <property type="match status" value="1"/>
</dbReference>
<dbReference type="SMART" id="SM00929">
    <property type="entry name" value="NADH-G_4Fe-4S_3"/>
    <property type="match status" value="1"/>
</dbReference>
<dbReference type="InterPro" id="IPR017900">
    <property type="entry name" value="4Fe4S_Fe_S_CS"/>
</dbReference>
<dbReference type="InParanoid" id="Q2LS99"/>
<evidence type="ECO:0000256" key="5">
    <source>
        <dbReference type="ARBA" id="ARBA00022714"/>
    </source>
</evidence>
<dbReference type="Proteomes" id="UP000001933">
    <property type="component" value="Chromosome"/>
</dbReference>
<keyword evidence="20" id="KW-1185">Reference proteome</keyword>
<dbReference type="GO" id="GO:0008137">
    <property type="term" value="F:NADH dehydrogenase (ubiquinone) activity"/>
    <property type="evidence" value="ECO:0007669"/>
    <property type="project" value="InterPro"/>
</dbReference>
<dbReference type="InterPro" id="IPR006656">
    <property type="entry name" value="Mopterin_OxRdtase"/>
</dbReference>
<dbReference type="AlphaFoldDB" id="Q2LS99"/>
<feature type="domain" description="4Fe-4S ferredoxin-type" evidence="16">
    <location>
        <begin position="139"/>
        <end position="168"/>
    </location>
</feature>
<comment type="subcellular location">
    <subcellularLocation>
        <location evidence="2">Membrane</location>
    </subcellularLocation>
</comment>
<keyword evidence="5" id="KW-0001">2Fe-2S</keyword>
<gene>
    <name evidence="19" type="ORF">SYN_02137</name>
</gene>
<dbReference type="GO" id="GO:0042773">
    <property type="term" value="P:ATP synthesis coupled electron transport"/>
    <property type="evidence" value="ECO:0007669"/>
    <property type="project" value="InterPro"/>
</dbReference>
<dbReference type="Gene3D" id="3.10.20.740">
    <property type="match status" value="1"/>
</dbReference>
<dbReference type="GO" id="GO:0016020">
    <property type="term" value="C:membrane"/>
    <property type="evidence" value="ECO:0007669"/>
    <property type="project" value="UniProtKB-SubCell"/>
</dbReference>